<dbReference type="SUPFAM" id="SSF52540">
    <property type="entry name" value="P-loop containing nucleoside triphosphate hydrolases"/>
    <property type="match status" value="2"/>
</dbReference>
<dbReference type="GO" id="GO:0008270">
    <property type="term" value="F:zinc ion binding"/>
    <property type="evidence" value="ECO:0007669"/>
    <property type="project" value="UniProtKB-KW"/>
</dbReference>
<dbReference type="SMART" id="SM00184">
    <property type="entry name" value="RING"/>
    <property type="match status" value="1"/>
</dbReference>
<protein>
    <submittedName>
        <fullName evidence="9">DEAD/SNF2-like helicase</fullName>
    </submittedName>
</protein>
<dbReference type="GO" id="GO:0016787">
    <property type="term" value="F:hydrolase activity"/>
    <property type="evidence" value="ECO:0007669"/>
    <property type="project" value="UniProtKB-KW"/>
</dbReference>
<dbReference type="Gene3D" id="3.40.50.300">
    <property type="entry name" value="P-loop containing nucleotide triphosphate hydrolases"/>
    <property type="match status" value="2"/>
</dbReference>
<dbReference type="PROSITE" id="PS51194">
    <property type="entry name" value="HELICASE_CTER"/>
    <property type="match status" value="1"/>
</dbReference>
<evidence type="ECO:0000256" key="2">
    <source>
        <dbReference type="ARBA" id="ARBA00022771"/>
    </source>
</evidence>
<dbReference type="InterPro" id="IPR000330">
    <property type="entry name" value="SNF2_N"/>
</dbReference>
<feature type="domain" description="RING-type" evidence="7">
    <location>
        <begin position="718"/>
        <end position="758"/>
    </location>
</feature>
<keyword evidence="9" id="KW-0067">ATP-binding</keyword>
<dbReference type="EMBL" id="KY684108">
    <property type="protein sequence ID" value="ARF11349.1"/>
    <property type="molecule type" value="Genomic_DNA"/>
</dbReference>
<dbReference type="GO" id="GO:0005524">
    <property type="term" value="F:ATP binding"/>
    <property type="evidence" value="ECO:0007669"/>
    <property type="project" value="InterPro"/>
</dbReference>
<dbReference type="PANTHER" id="PTHR45865:SF1">
    <property type="entry name" value="E3 UBIQUITIN-PROTEIN LIGASE SHPRH"/>
    <property type="match status" value="1"/>
</dbReference>
<dbReference type="Pfam" id="PF13639">
    <property type="entry name" value="zf-RING_2"/>
    <property type="match status" value="1"/>
</dbReference>
<dbReference type="SMART" id="SM00490">
    <property type="entry name" value="HELICc"/>
    <property type="match status" value="1"/>
</dbReference>
<evidence type="ECO:0000313" key="9">
    <source>
        <dbReference type="EMBL" id="ARF11349.1"/>
    </source>
</evidence>
<dbReference type="PANTHER" id="PTHR45865">
    <property type="entry name" value="E3 UBIQUITIN-PROTEIN LIGASE SHPRH FAMILY MEMBER"/>
    <property type="match status" value="1"/>
</dbReference>
<accession>A0A1V0SHZ3</accession>
<keyword evidence="4" id="KW-0862">Zinc</keyword>
<dbReference type="Pfam" id="PF00176">
    <property type="entry name" value="SNF2-rel_dom"/>
    <property type="match status" value="1"/>
</dbReference>
<dbReference type="CDD" id="cd18793">
    <property type="entry name" value="SF2_C_SNF"/>
    <property type="match status" value="1"/>
</dbReference>
<dbReference type="GO" id="GO:0004386">
    <property type="term" value="F:helicase activity"/>
    <property type="evidence" value="ECO:0007669"/>
    <property type="project" value="UniProtKB-KW"/>
</dbReference>
<keyword evidence="1" id="KW-0479">Metal-binding</keyword>
<proteinExistence type="predicted"/>
<dbReference type="PROSITE" id="PS50089">
    <property type="entry name" value="ZF_RING_2"/>
    <property type="match status" value="1"/>
</dbReference>
<evidence type="ECO:0000256" key="3">
    <source>
        <dbReference type="ARBA" id="ARBA00022801"/>
    </source>
</evidence>
<dbReference type="InterPro" id="IPR027417">
    <property type="entry name" value="P-loop_NTPase"/>
</dbReference>
<dbReference type="InterPro" id="IPR017907">
    <property type="entry name" value="Znf_RING_CS"/>
</dbReference>
<evidence type="ECO:0000256" key="4">
    <source>
        <dbReference type="ARBA" id="ARBA00022833"/>
    </source>
</evidence>
<evidence type="ECO:0000256" key="1">
    <source>
        <dbReference type="ARBA" id="ARBA00022723"/>
    </source>
</evidence>
<evidence type="ECO:0000256" key="5">
    <source>
        <dbReference type="PROSITE-ProRule" id="PRU00175"/>
    </source>
</evidence>
<keyword evidence="6" id="KW-0175">Coiled coil</keyword>
<keyword evidence="2 5" id="KW-0863">Zinc-finger</keyword>
<dbReference type="InterPro" id="IPR014001">
    <property type="entry name" value="Helicase_ATP-bd"/>
</dbReference>
<dbReference type="Gene3D" id="3.30.40.10">
    <property type="entry name" value="Zinc/RING finger domain, C3HC4 (zinc finger)"/>
    <property type="match status" value="1"/>
</dbReference>
<dbReference type="InterPro" id="IPR001650">
    <property type="entry name" value="Helicase_C-like"/>
</dbReference>
<reference evidence="9" key="1">
    <citation type="journal article" date="2017" name="Science">
        <title>Giant viruses with an expanded complement of translation system components.</title>
        <authorList>
            <person name="Schulz F."/>
            <person name="Yutin N."/>
            <person name="Ivanova N.N."/>
            <person name="Ortega D.R."/>
            <person name="Lee T.K."/>
            <person name="Vierheilig J."/>
            <person name="Daims H."/>
            <person name="Horn M."/>
            <person name="Wagner M."/>
            <person name="Jensen G.J."/>
            <person name="Kyrpides N.C."/>
            <person name="Koonin E.V."/>
            <person name="Woyke T."/>
        </authorList>
    </citation>
    <scope>NUCLEOTIDE SEQUENCE</scope>
    <source>
        <strain evidence="9">KNV1</strain>
    </source>
</reference>
<organism evidence="9">
    <name type="scientific">Klosneuvirus KNV1</name>
    <dbReference type="NCBI Taxonomy" id="1977640"/>
    <lineage>
        <taxon>Viruses</taxon>
        <taxon>Varidnaviria</taxon>
        <taxon>Bamfordvirae</taxon>
        <taxon>Nucleocytoviricota</taxon>
        <taxon>Megaviricetes</taxon>
        <taxon>Imitervirales</taxon>
        <taxon>Mimiviridae</taxon>
        <taxon>Klosneuvirinae</taxon>
        <taxon>Klosneuvirus</taxon>
    </lineage>
</organism>
<dbReference type="SMART" id="SM00487">
    <property type="entry name" value="DEXDc"/>
    <property type="match status" value="1"/>
</dbReference>
<evidence type="ECO:0000256" key="6">
    <source>
        <dbReference type="SAM" id="Coils"/>
    </source>
</evidence>
<dbReference type="InterPro" id="IPR052583">
    <property type="entry name" value="ATP-helicase/E3_Ub-Ligase"/>
</dbReference>
<feature type="domain" description="Helicase C-terminal" evidence="8">
    <location>
        <begin position="796"/>
        <end position="952"/>
    </location>
</feature>
<dbReference type="InterPro" id="IPR001841">
    <property type="entry name" value="Znf_RING"/>
</dbReference>
<name>A0A1V0SHZ3_9VIRU</name>
<dbReference type="InterPro" id="IPR049730">
    <property type="entry name" value="SNF2/RAD54-like_C"/>
</dbReference>
<dbReference type="InterPro" id="IPR013083">
    <property type="entry name" value="Znf_RING/FYVE/PHD"/>
</dbReference>
<sequence>MWCNLFYDKYIGDVNGNGYHHNDNPITGKVGISDLEDGSYNYYVGKKALQIYNDKFKNFENYIIPECAYTTDMFKLKIYTRKEGALESIYVIISVNTSLLETCIKNKEDIPNLKFLTDLCLFHSMYTEPVKFLTNGYFNNNNPFEQKVKQNIDYIIENVSKPVDYTFDSRINDLEELNIKLFEYQKCSVNWMINKEKNKDEIKYNINDEIVLGNVYYDVCTHNFDLIHNKKKIKFDGGAVIDEVGLGKTLQVISLGLSNPASNINYTRPEVQNKFCSKATLIFCPNQLCGTWIREIKDKIHGKYEPSIVKLLTKVDFDKLTYQDLLDADFVVVSYTFLGNASFTQVWASLISRQKSFVKQKWKSIDVNSINTVFTKLGKDLLADPIKNLEKKNPLIQLVHWHRFVIDEFHEIYKDESTYNYISNLLPYITADNKWCVTATPFGKKTCMQKIVDFLVSYKNPDGDFIYTLEPIIEYLDTKCFRRNTKESVKGEHTLPPIKEEIRWLKFSQTERMMYNAYLANENNDKFSVYLRQLCCHPKLAEETKEALSNCKTLADIEKMIVSHYKNEMDDAQEKVNKIQERLAKLNKKIKKLEKKQLKAQMKKKGIKVEDSDSDADSSDDDMDEIINILIGNNDNTQINVKPSITIDNLKLTVKENEGKLKEANIVLDGKKSTYNFFNNVIERLKKTTTKEKKESVSKLSFDIDDEEDDEEDDEDVCGICMDEMGESDIGVTKCGHIFCYSCLNMAVSKTHKCPYCNNKVNNNDIYVLSYEKKKTTKLSSEEKNKQDLINEFGTKLANIITFLKSTKEHTIIFSQWDDLLRRIGKVLTDNKIPNVFCRGNCYQRDKAIREFNADDKIKVIMLSSDSTAAGTNLTKASQVIFIDPIYGDYKFRKDQERQAVGRAHRLGQKSNIKVIRFIIKETVEEEIYKMNMEEDKKHKSEFESSTEVIVS</sequence>
<dbReference type="Pfam" id="PF00271">
    <property type="entry name" value="Helicase_C"/>
    <property type="match status" value="1"/>
</dbReference>
<dbReference type="GO" id="GO:0000209">
    <property type="term" value="P:protein polyubiquitination"/>
    <property type="evidence" value="ECO:0007669"/>
    <property type="project" value="TreeGrafter"/>
</dbReference>
<keyword evidence="3" id="KW-0378">Hydrolase</keyword>
<keyword evidence="9" id="KW-0347">Helicase</keyword>
<dbReference type="GO" id="GO:0006974">
    <property type="term" value="P:DNA damage response"/>
    <property type="evidence" value="ECO:0007669"/>
    <property type="project" value="TreeGrafter"/>
</dbReference>
<dbReference type="PROSITE" id="PS00518">
    <property type="entry name" value="ZF_RING_1"/>
    <property type="match status" value="1"/>
</dbReference>
<dbReference type="SUPFAM" id="SSF57850">
    <property type="entry name" value="RING/U-box"/>
    <property type="match status" value="1"/>
</dbReference>
<evidence type="ECO:0000259" key="7">
    <source>
        <dbReference type="PROSITE" id="PS50089"/>
    </source>
</evidence>
<evidence type="ECO:0000259" key="8">
    <source>
        <dbReference type="PROSITE" id="PS51194"/>
    </source>
</evidence>
<gene>
    <name evidence="9" type="ORF">Klosneuvirus_1_206</name>
</gene>
<dbReference type="GO" id="GO:0061630">
    <property type="term" value="F:ubiquitin protein ligase activity"/>
    <property type="evidence" value="ECO:0007669"/>
    <property type="project" value="TreeGrafter"/>
</dbReference>
<keyword evidence="9" id="KW-0547">Nucleotide-binding</keyword>
<feature type="coiled-coil region" evidence="6">
    <location>
        <begin position="562"/>
        <end position="603"/>
    </location>
</feature>